<reference evidence="6 7" key="1">
    <citation type="submission" date="2018-06" db="EMBL/GenBank/DDBJ databases">
        <authorList>
            <consortium name="Pathogen Informatics"/>
            <person name="Doyle S."/>
        </authorList>
    </citation>
    <scope>NUCLEOTIDE SEQUENCE [LARGE SCALE GENOMIC DNA]</scope>
    <source>
        <strain evidence="6 7">NCTC1934</strain>
    </source>
</reference>
<evidence type="ECO:0000313" key="5">
    <source>
        <dbReference type="EMBL" id="QDP81242.1"/>
    </source>
</evidence>
<dbReference type="AlphaFoldDB" id="A0A378YMJ4"/>
<dbReference type="STRING" id="1406858.GCA_000710895_05073"/>
<keyword evidence="1" id="KW-0805">Transcription regulation</keyword>
<evidence type="ECO:0000256" key="1">
    <source>
        <dbReference type="ARBA" id="ARBA00023015"/>
    </source>
</evidence>
<dbReference type="Gene3D" id="3.40.50.2300">
    <property type="match status" value="1"/>
</dbReference>
<proteinExistence type="predicted"/>
<evidence type="ECO:0000313" key="6">
    <source>
        <dbReference type="EMBL" id="SUA77973.1"/>
    </source>
</evidence>
<name>A0A378YMJ4_9NOCA</name>
<dbReference type="Proteomes" id="UP000317039">
    <property type="component" value="Chromosome"/>
</dbReference>
<feature type="domain" description="HTH luxR-type" evidence="4">
    <location>
        <begin position="167"/>
        <end position="232"/>
    </location>
</feature>
<dbReference type="GeneID" id="80335332"/>
<dbReference type="PRINTS" id="PR00038">
    <property type="entry name" value="HTHLUXR"/>
</dbReference>
<dbReference type="GO" id="GO:0003677">
    <property type="term" value="F:DNA binding"/>
    <property type="evidence" value="ECO:0007669"/>
    <property type="project" value="UniProtKB-KW"/>
</dbReference>
<reference evidence="5 8" key="2">
    <citation type="submission" date="2019-07" db="EMBL/GenBank/DDBJ databases">
        <title>Complete Genome Sequence and Methylome Analysis of Nocardia otitidis-caviarum NEB252.</title>
        <authorList>
            <person name="Fomenkov A."/>
            <person name="Anton B.P."/>
            <person name="Vincze T."/>
            <person name="Roberts R.J."/>
        </authorList>
    </citation>
    <scope>NUCLEOTIDE SEQUENCE [LARGE SCALE GENOMIC DNA]</scope>
    <source>
        <strain evidence="5 8">NEB252</strain>
    </source>
</reference>
<dbReference type="EMBL" id="CP041695">
    <property type="protein sequence ID" value="QDP81242.1"/>
    <property type="molecule type" value="Genomic_DNA"/>
</dbReference>
<dbReference type="KEGG" id="nod:FOH10_23520"/>
<sequence>MWKFGTIGETPDGITFGGVGLRESGAARPRTLLVASDSPFARTDFEDAVAASEGFVLAGTCSWREVADRAGHWRPDVVAVDASVAYVAGLAETVAQLRGLAHAPMITLLVEHGAAKADIDQVDAVVATDRGAAAVLEVLEVLISGAVLALMPQPDRVHADAAADYEVQRRLAAMTKREREILELVVDGLSNREIGSRLYISPETVKEYVSRILTKLDVTSRIEAAVAAVRAEQLACGDR</sequence>
<dbReference type="GO" id="GO:0006355">
    <property type="term" value="P:regulation of DNA-templated transcription"/>
    <property type="evidence" value="ECO:0007669"/>
    <property type="project" value="InterPro"/>
</dbReference>
<dbReference type="SUPFAM" id="SSF46894">
    <property type="entry name" value="C-terminal effector domain of the bipartite response regulators"/>
    <property type="match status" value="1"/>
</dbReference>
<dbReference type="InterPro" id="IPR000792">
    <property type="entry name" value="Tscrpt_reg_LuxR_C"/>
</dbReference>
<evidence type="ECO:0000256" key="3">
    <source>
        <dbReference type="ARBA" id="ARBA00023163"/>
    </source>
</evidence>
<dbReference type="SMART" id="SM00421">
    <property type="entry name" value="HTH_LUXR"/>
    <property type="match status" value="1"/>
</dbReference>
<keyword evidence="3" id="KW-0804">Transcription</keyword>
<evidence type="ECO:0000313" key="7">
    <source>
        <dbReference type="Proteomes" id="UP000255467"/>
    </source>
</evidence>
<dbReference type="Pfam" id="PF00196">
    <property type="entry name" value="GerE"/>
    <property type="match status" value="1"/>
</dbReference>
<keyword evidence="7" id="KW-1185">Reference proteome</keyword>
<dbReference type="InterPro" id="IPR016032">
    <property type="entry name" value="Sig_transdc_resp-reg_C-effctor"/>
</dbReference>
<dbReference type="PANTHER" id="PTHR44688">
    <property type="entry name" value="DNA-BINDING TRANSCRIPTIONAL ACTIVATOR DEVR_DOSR"/>
    <property type="match status" value="1"/>
</dbReference>
<gene>
    <name evidence="6" type="primary">devR_3</name>
    <name evidence="5" type="ORF">FOH10_23520</name>
    <name evidence="6" type="ORF">NCTC1934_03264</name>
</gene>
<dbReference type="RefSeq" id="WP_039818795.1">
    <property type="nucleotide sequence ID" value="NZ_CP041695.1"/>
</dbReference>
<organism evidence="6 7">
    <name type="scientific">Nocardia otitidiscaviarum</name>
    <dbReference type="NCBI Taxonomy" id="1823"/>
    <lineage>
        <taxon>Bacteria</taxon>
        <taxon>Bacillati</taxon>
        <taxon>Actinomycetota</taxon>
        <taxon>Actinomycetes</taxon>
        <taxon>Mycobacteriales</taxon>
        <taxon>Nocardiaceae</taxon>
        <taxon>Nocardia</taxon>
    </lineage>
</organism>
<evidence type="ECO:0000259" key="4">
    <source>
        <dbReference type="PROSITE" id="PS50043"/>
    </source>
</evidence>
<evidence type="ECO:0000256" key="2">
    <source>
        <dbReference type="ARBA" id="ARBA00023125"/>
    </source>
</evidence>
<dbReference type="OrthoDB" id="4554142at2"/>
<dbReference type="CDD" id="cd06170">
    <property type="entry name" value="LuxR_C_like"/>
    <property type="match status" value="1"/>
</dbReference>
<evidence type="ECO:0000313" key="8">
    <source>
        <dbReference type="Proteomes" id="UP000317039"/>
    </source>
</evidence>
<protein>
    <submittedName>
        <fullName evidence="5">Response regulator transcription factor</fullName>
    </submittedName>
    <submittedName>
        <fullName evidence="6">Transcriptional regulatory protein devR (DosR)</fullName>
    </submittedName>
</protein>
<dbReference type="EMBL" id="UGRY01000002">
    <property type="protein sequence ID" value="SUA77973.1"/>
    <property type="molecule type" value="Genomic_DNA"/>
</dbReference>
<dbReference type="Proteomes" id="UP000255467">
    <property type="component" value="Unassembled WGS sequence"/>
</dbReference>
<dbReference type="PROSITE" id="PS50043">
    <property type="entry name" value="HTH_LUXR_2"/>
    <property type="match status" value="1"/>
</dbReference>
<keyword evidence="2" id="KW-0238">DNA-binding</keyword>
<dbReference type="PROSITE" id="PS00622">
    <property type="entry name" value="HTH_LUXR_1"/>
    <property type="match status" value="1"/>
</dbReference>
<accession>A0A378YMJ4</accession>
<dbReference type="PANTHER" id="PTHR44688:SF16">
    <property type="entry name" value="DNA-BINDING TRANSCRIPTIONAL ACTIVATOR DEVR_DOSR"/>
    <property type="match status" value="1"/>
</dbReference>